<evidence type="ECO:0000313" key="4">
    <source>
        <dbReference type="Proteomes" id="UP000038045"/>
    </source>
</evidence>
<dbReference type="WBParaSite" id="PTRK_0001097700.1">
    <property type="protein sequence ID" value="PTRK_0001097700.1"/>
    <property type="gene ID" value="PTRK_0001097700"/>
</dbReference>
<evidence type="ECO:0000259" key="3">
    <source>
        <dbReference type="PROSITE" id="PS50056"/>
    </source>
</evidence>
<evidence type="ECO:0000259" key="2">
    <source>
        <dbReference type="PROSITE" id="PS50055"/>
    </source>
</evidence>
<dbReference type="Proteomes" id="UP000038045">
    <property type="component" value="Unplaced"/>
</dbReference>
<reference evidence="5" key="1">
    <citation type="submission" date="2017-02" db="UniProtKB">
        <authorList>
            <consortium name="WormBaseParasite"/>
        </authorList>
    </citation>
    <scope>IDENTIFICATION</scope>
</reference>
<feature type="region of interest" description="Disordered" evidence="1">
    <location>
        <begin position="1"/>
        <end position="33"/>
    </location>
</feature>
<dbReference type="PANTHER" id="PTHR46163">
    <property type="entry name" value="TYROSINE-PROTEIN PHOSPHATASE-RELATED"/>
    <property type="match status" value="1"/>
</dbReference>
<dbReference type="SUPFAM" id="SSF52799">
    <property type="entry name" value="(Phosphotyrosine protein) phosphatases II"/>
    <property type="match status" value="1"/>
</dbReference>
<dbReference type="SMART" id="SM00404">
    <property type="entry name" value="PTPc_motif"/>
    <property type="match status" value="1"/>
</dbReference>
<name>A0A0N4ZR37_PARTI</name>
<dbReference type="GO" id="GO:0004725">
    <property type="term" value="F:protein tyrosine phosphatase activity"/>
    <property type="evidence" value="ECO:0007669"/>
    <property type="project" value="InterPro"/>
</dbReference>
<feature type="domain" description="Tyrosine-protein phosphatase" evidence="2">
    <location>
        <begin position="165"/>
        <end position="400"/>
    </location>
</feature>
<dbReference type="PROSITE" id="PS50055">
    <property type="entry name" value="TYR_PHOSPHATASE_PTP"/>
    <property type="match status" value="1"/>
</dbReference>
<dbReference type="STRING" id="131310.A0A0N4ZR37"/>
<dbReference type="CDD" id="cd00047">
    <property type="entry name" value="PTPc"/>
    <property type="match status" value="1"/>
</dbReference>
<dbReference type="PANTHER" id="PTHR46163:SF24">
    <property type="entry name" value="PROTEIN-TYROSINE PHOSPHATASE CATALYTIC DOMAIN-CONTAINING PROTEIN-RELATED"/>
    <property type="match status" value="1"/>
</dbReference>
<organism evidence="4 5">
    <name type="scientific">Parastrongyloides trichosuri</name>
    <name type="common">Possum-specific nematode worm</name>
    <dbReference type="NCBI Taxonomy" id="131310"/>
    <lineage>
        <taxon>Eukaryota</taxon>
        <taxon>Metazoa</taxon>
        <taxon>Ecdysozoa</taxon>
        <taxon>Nematoda</taxon>
        <taxon>Chromadorea</taxon>
        <taxon>Rhabditida</taxon>
        <taxon>Tylenchina</taxon>
        <taxon>Panagrolaimomorpha</taxon>
        <taxon>Strongyloidoidea</taxon>
        <taxon>Strongyloididae</taxon>
        <taxon>Parastrongyloides</taxon>
    </lineage>
</organism>
<dbReference type="SMART" id="SM00194">
    <property type="entry name" value="PTPc"/>
    <property type="match status" value="1"/>
</dbReference>
<dbReference type="InterPro" id="IPR052782">
    <property type="entry name" value="Oocyte-zygote_transition_reg"/>
</dbReference>
<dbReference type="InterPro" id="IPR000242">
    <property type="entry name" value="PTP_cat"/>
</dbReference>
<dbReference type="AlphaFoldDB" id="A0A0N4ZR37"/>
<feature type="region of interest" description="Disordered" evidence="1">
    <location>
        <begin position="125"/>
        <end position="144"/>
    </location>
</feature>
<evidence type="ECO:0000313" key="5">
    <source>
        <dbReference type="WBParaSite" id="PTRK_0001097700.1"/>
    </source>
</evidence>
<protein>
    <submittedName>
        <fullName evidence="5">Protein-tyrosine phosphatase</fullName>
    </submittedName>
</protein>
<keyword evidence="4" id="KW-1185">Reference proteome</keyword>
<dbReference type="PROSITE" id="PS50056">
    <property type="entry name" value="TYR_PHOSPHATASE_2"/>
    <property type="match status" value="1"/>
</dbReference>
<dbReference type="PRINTS" id="PR00700">
    <property type="entry name" value="PRTYPHPHTASE"/>
</dbReference>
<feature type="domain" description="Tyrosine specific protein phosphatases" evidence="3">
    <location>
        <begin position="316"/>
        <end position="391"/>
    </location>
</feature>
<dbReference type="InterPro" id="IPR029021">
    <property type="entry name" value="Prot-tyrosine_phosphatase-like"/>
</dbReference>
<proteinExistence type="predicted"/>
<dbReference type="Gene3D" id="3.90.190.10">
    <property type="entry name" value="Protein tyrosine phosphatase superfamily"/>
    <property type="match status" value="1"/>
</dbReference>
<dbReference type="InterPro" id="IPR003595">
    <property type="entry name" value="Tyr_Pase_cat"/>
</dbReference>
<accession>A0A0N4ZR37</accession>
<dbReference type="Pfam" id="PF00102">
    <property type="entry name" value="Y_phosphatase"/>
    <property type="match status" value="1"/>
</dbReference>
<sequence length="446" mass="50225">MDNYEFLDPNAGGPQAGAPPPPPPPPPPPAFPGPVMKTVENFNNFAVSPIGNINLNKQLKQKPKKTIMAPVNGMTKMKGPNDKLFGTGNDQNPNADVEESPQLGVQAETVQEFYEPKMATLLNQKPVADGTTTKQKPVKDDATKNKEDFKSIRTTMNFVYDFMANPTKNRYTNVMMFSEGNCFLKNAANPDEKYYHANKVATDHGTYIMAQAPLRNTVKTFWDMIWEQGVCIIASFCDYSNKDECHPYFELSYNKKVKIGSYVIRTEERRTSSPCIIFKIKVYNKTTKQGRIINVINWVGWEVQHIPSMSKLLAMMNLVWKMEHIVEVDDKRDVGPILVHGVSGSRRTTAFVAINILCKQLRDTQKCSVITTAVLIRKYRHNAIRDHLMFANILLAIMHFAASLNQVNKNDPNFIKATKAIISFISTSKTQAKSETKIEPNKVEVA</sequence>
<evidence type="ECO:0000256" key="1">
    <source>
        <dbReference type="SAM" id="MobiDB-lite"/>
    </source>
</evidence>
<dbReference type="InterPro" id="IPR000387">
    <property type="entry name" value="Tyr_Pase_dom"/>
</dbReference>
<feature type="compositionally biased region" description="Pro residues" evidence="1">
    <location>
        <begin position="17"/>
        <end position="32"/>
    </location>
</feature>